<accession>A0ABT1HGK7</accession>
<evidence type="ECO:0000256" key="1">
    <source>
        <dbReference type="SAM" id="MobiDB-lite"/>
    </source>
</evidence>
<evidence type="ECO:0000256" key="2">
    <source>
        <dbReference type="SAM" id="SignalP"/>
    </source>
</evidence>
<evidence type="ECO:0000313" key="3">
    <source>
        <dbReference type="EMBL" id="MCP2177382.1"/>
    </source>
</evidence>
<sequence length="185" mass="18388">MRRLLVLPVALAAAAVSLTACGSDTDSSAAVSSTPASASVSAAAPSTTAVSTSSSVPESETDEAAPAPTVSDENVDGPPPAATQTQAPKSPLGSDACAFATQDSLLSALRASPDFERVARPTGFRRIQCSTPFALASTSGTPQSSGVLFQRTGQSWTVLDVGSAIQCAQYGVTAAQAPALEGCAV</sequence>
<dbReference type="PROSITE" id="PS51257">
    <property type="entry name" value="PROKAR_LIPOPROTEIN"/>
    <property type="match status" value="1"/>
</dbReference>
<dbReference type="EMBL" id="JAMTCJ010000003">
    <property type="protein sequence ID" value="MCP2177382.1"/>
    <property type="molecule type" value="Genomic_DNA"/>
</dbReference>
<gene>
    <name evidence="3" type="ORF">LX13_003210</name>
</gene>
<dbReference type="Proteomes" id="UP001206895">
    <property type="component" value="Unassembled WGS sequence"/>
</dbReference>
<feature type="signal peptide" evidence="2">
    <location>
        <begin position="1"/>
        <end position="22"/>
    </location>
</feature>
<organism evidence="3 4">
    <name type="scientific">Williamsia maris</name>
    <dbReference type="NCBI Taxonomy" id="72806"/>
    <lineage>
        <taxon>Bacteria</taxon>
        <taxon>Bacillati</taxon>
        <taxon>Actinomycetota</taxon>
        <taxon>Actinomycetes</taxon>
        <taxon>Mycobacteriales</taxon>
        <taxon>Nocardiaceae</taxon>
        <taxon>Williamsia</taxon>
    </lineage>
</organism>
<comment type="caution">
    <text evidence="3">The sequence shown here is derived from an EMBL/GenBank/DDBJ whole genome shotgun (WGS) entry which is preliminary data.</text>
</comment>
<proteinExistence type="predicted"/>
<protein>
    <recommendedName>
        <fullName evidence="5">Secreted protein</fullName>
    </recommendedName>
</protein>
<dbReference type="RefSeq" id="WP_253662325.1">
    <property type="nucleotide sequence ID" value="NZ_BAAAJQ010000001.1"/>
</dbReference>
<name>A0ABT1HGK7_9NOCA</name>
<evidence type="ECO:0008006" key="5">
    <source>
        <dbReference type="Google" id="ProtNLM"/>
    </source>
</evidence>
<feature type="compositionally biased region" description="Low complexity" evidence="1">
    <location>
        <begin position="24"/>
        <end position="58"/>
    </location>
</feature>
<keyword evidence="4" id="KW-1185">Reference proteome</keyword>
<feature type="region of interest" description="Disordered" evidence="1">
    <location>
        <begin position="24"/>
        <end position="94"/>
    </location>
</feature>
<keyword evidence="2" id="KW-0732">Signal</keyword>
<reference evidence="3 4" key="1">
    <citation type="submission" date="2022-06" db="EMBL/GenBank/DDBJ databases">
        <title>Genomic Encyclopedia of Archaeal and Bacterial Type Strains, Phase II (KMG-II): from individual species to whole genera.</title>
        <authorList>
            <person name="Goeker M."/>
        </authorList>
    </citation>
    <scope>NUCLEOTIDE SEQUENCE [LARGE SCALE GENOMIC DNA]</scope>
    <source>
        <strain evidence="3 4">DSM 44693</strain>
    </source>
</reference>
<evidence type="ECO:0000313" key="4">
    <source>
        <dbReference type="Proteomes" id="UP001206895"/>
    </source>
</evidence>
<feature type="chain" id="PRO_5046703018" description="Secreted protein" evidence="2">
    <location>
        <begin position="23"/>
        <end position="185"/>
    </location>
</feature>